<evidence type="ECO:0000259" key="5">
    <source>
        <dbReference type="SMART" id="SM00530"/>
    </source>
</evidence>
<dbReference type="PRINTS" id="PR00320">
    <property type="entry name" value="GPROTEINBRPT"/>
</dbReference>
<feature type="repeat" description="WD" evidence="3">
    <location>
        <begin position="1219"/>
        <end position="1250"/>
    </location>
</feature>
<sequence>MSDPDIERPVPRAGRPQRPVDPDAGPVARLAWELRELRQAAGAPTYRTLARRAHYAASTLAEAAKGERLPTLAVTLAYVRACGGDVDDWEERWRDAAASTSAAPVEDEPPCPYPGLTAYREQDAEIFFGRGESIARAIACLEAEGGPRLLAVFGASGSGKSSLVRAGVLAGLDRTWQPCRFTPGAHPLVELAHALAGLPDADLDPDPEPEATAGRPLDPDALTARPAEEPGALDRVLDAWLSRRPSTRLVLVVDQFEEAFTLCADHAERDAFLRAVADLARAPGDRVRVVLVVRADFYAHCSAHPDLVVALREGTQLPIGPPTREELREIVTAPARRVGVDVDADLVADLIADAADRPGSLPLLAHALRQTWYRREGHDLRAADYHALGGVHGAVAQTAEGVYAASTPERRLLLRGVFVRLTALGEGAEDTRRRVYRAELAGLAGPAELDALLEVLTGARLIVLDRDTVEVAHEAVIRAWPRLAGWLLRDREDLRIHRRLTEAAGAWDALGRDRELLYRGDRLADVRERARRGFAELNDLERAFLAAGVSADRRRTRLFGALTAVLVTLLALTLGAGYTAVRAQHRADDERDAALSGKVAANAADLRPMDPATAAQLSLAAYRLSPTDAARGSLLSAFTTPFATRIEHDVNSVVFTPDGATLITGGDDRTIRLWDVRSPHRATVLAELPGQPEDVESLTVDAGGRLLVSANYDGTVRLWDVSDPRAPVLITHFAAHDEAVFRAVPGPDARLLVTAGAGGVVRLWDISDRRTPTRLSAPAGHTATVGTVAFGPDGRVLVTGSEDGDTRLWDVGDPRDPRPLGRLPDRAEGVTSVALSTDGRILAVAGQDHQTRLWDVGRPGEPVALASVGGHTGPVQTVAFSADGTRLATAGWDFTTRLWDVSEPTRPRPLATGTGHTNTIWAVAFSPDGRILASAGADHTVRLTDVSGPVLAGHDGALSAVAFGPDGRTALVGSEDFTARLWDVGDPDHPRPAATLSGHTGQIKAVGFAPSGRIAATGSIDTTIGLWDVADPRHPIRLSSVPARDDVRTLAFGSGGDLLASAGGGTPGVRLWDVSDPARVRQVGVVPEGAGSLAVAFHPRAAILAVSQLDAVHLWDVADPRHPRRLGDLVGHTDGIDAVAFAPDGRVLATAGFDGTARLWDVGDPVAPRPLATLTGHVGGVSAVAFASDGRTLATSGVDGTARLWGVGDPRRPRAEGVLAGHTDRVHALAFGPDGRVLVTASEDRTARLWFTDVERVAARVCALAHPRLTREEWNRYFPGVGFHPPCPSG</sequence>
<evidence type="ECO:0000256" key="4">
    <source>
        <dbReference type="SAM" id="MobiDB-lite"/>
    </source>
</evidence>
<dbReference type="OrthoDB" id="134501at2"/>
<feature type="repeat" description="WD" evidence="3">
    <location>
        <begin position="823"/>
        <end position="856"/>
    </location>
</feature>
<dbReference type="InterPro" id="IPR036322">
    <property type="entry name" value="WD40_repeat_dom_sf"/>
</dbReference>
<dbReference type="InterPro" id="IPR020472">
    <property type="entry name" value="WD40_PAC1"/>
</dbReference>
<evidence type="ECO:0000256" key="2">
    <source>
        <dbReference type="ARBA" id="ARBA00022737"/>
    </source>
</evidence>
<dbReference type="InterPro" id="IPR019775">
    <property type="entry name" value="WD40_repeat_CS"/>
</dbReference>
<dbReference type="CDD" id="cd00200">
    <property type="entry name" value="WD40"/>
    <property type="match status" value="2"/>
</dbReference>
<dbReference type="SMART" id="SM00320">
    <property type="entry name" value="WD40"/>
    <property type="match status" value="14"/>
</dbReference>
<feature type="repeat" description="WD" evidence="3">
    <location>
        <begin position="951"/>
        <end position="984"/>
    </location>
</feature>
<dbReference type="SMART" id="SM00530">
    <property type="entry name" value="HTH_XRE"/>
    <property type="match status" value="1"/>
</dbReference>
<dbReference type="InterPro" id="IPR027417">
    <property type="entry name" value="P-loop_NTPase"/>
</dbReference>
<organism evidence="6 7">
    <name type="scientific">Embleya scabrispora</name>
    <dbReference type="NCBI Taxonomy" id="159449"/>
    <lineage>
        <taxon>Bacteria</taxon>
        <taxon>Bacillati</taxon>
        <taxon>Actinomycetota</taxon>
        <taxon>Actinomycetes</taxon>
        <taxon>Kitasatosporales</taxon>
        <taxon>Streptomycetaceae</taxon>
        <taxon>Embleya</taxon>
    </lineage>
</organism>
<dbReference type="InterPro" id="IPR001387">
    <property type="entry name" value="Cro/C1-type_HTH"/>
</dbReference>
<dbReference type="InterPro" id="IPR049052">
    <property type="entry name" value="nSTAND1"/>
</dbReference>
<dbReference type="CDD" id="cd00093">
    <property type="entry name" value="HTH_XRE"/>
    <property type="match status" value="1"/>
</dbReference>
<dbReference type="Gene3D" id="2.130.10.10">
    <property type="entry name" value="YVTN repeat-like/Quinoprotein amine dehydrogenase"/>
    <property type="match status" value="4"/>
</dbReference>
<dbReference type="Proteomes" id="UP000190037">
    <property type="component" value="Unassembled WGS sequence"/>
</dbReference>
<dbReference type="SUPFAM" id="SSF52540">
    <property type="entry name" value="P-loop containing nucleoside triphosphate hydrolases"/>
    <property type="match status" value="1"/>
</dbReference>
<feature type="domain" description="HTH cro/C1-type" evidence="5">
    <location>
        <begin position="33"/>
        <end position="89"/>
    </location>
</feature>
<dbReference type="PROSITE" id="PS50082">
    <property type="entry name" value="WD_REPEATS_2"/>
    <property type="match status" value="12"/>
</dbReference>
<evidence type="ECO:0000256" key="1">
    <source>
        <dbReference type="ARBA" id="ARBA00022574"/>
    </source>
</evidence>
<keyword evidence="1 3" id="KW-0853">WD repeat</keyword>
<accession>A0A1T3NXC6</accession>
<evidence type="ECO:0000256" key="3">
    <source>
        <dbReference type="PROSITE-ProRule" id="PRU00221"/>
    </source>
</evidence>
<comment type="caution">
    <text evidence="6">The sequence shown here is derived from an EMBL/GenBank/DDBJ whole genome shotgun (WGS) entry which is preliminary data.</text>
</comment>
<dbReference type="Pfam" id="PF00400">
    <property type="entry name" value="WD40"/>
    <property type="match status" value="12"/>
</dbReference>
<keyword evidence="7" id="KW-1185">Reference proteome</keyword>
<dbReference type="PANTHER" id="PTHR22847:SF637">
    <property type="entry name" value="WD REPEAT DOMAIN 5B"/>
    <property type="match status" value="1"/>
</dbReference>
<evidence type="ECO:0000313" key="6">
    <source>
        <dbReference type="EMBL" id="OPC81352.1"/>
    </source>
</evidence>
<dbReference type="Pfam" id="PF20703">
    <property type="entry name" value="nSTAND1"/>
    <property type="match status" value="1"/>
</dbReference>
<dbReference type="InterPro" id="IPR011047">
    <property type="entry name" value="Quinoprotein_ADH-like_sf"/>
</dbReference>
<feature type="region of interest" description="Disordered" evidence="4">
    <location>
        <begin position="199"/>
        <end position="228"/>
    </location>
</feature>
<dbReference type="PROSITE" id="PS00678">
    <property type="entry name" value="WD_REPEATS_1"/>
    <property type="match status" value="6"/>
</dbReference>
<dbReference type="InterPro" id="IPR015943">
    <property type="entry name" value="WD40/YVTN_repeat-like_dom_sf"/>
</dbReference>
<feature type="repeat" description="WD" evidence="3">
    <location>
        <begin position="778"/>
        <end position="811"/>
    </location>
</feature>
<feature type="repeat" description="WD" evidence="3">
    <location>
        <begin position="913"/>
        <end position="947"/>
    </location>
</feature>
<dbReference type="STRING" id="159449.B4N89_10700"/>
<gene>
    <name evidence="6" type="ORF">B4N89_10700</name>
</gene>
<feature type="repeat" description="WD" evidence="3">
    <location>
        <begin position="1174"/>
        <end position="1215"/>
    </location>
</feature>
<dbReference type="RefSeq" id="WP_078975652.1">
    <property type="nucleotide sequence ID" value="NZ_MWQN01000001.1"/>
</dbReference>
<protein>
    <recommendedName>
        <fullName evidence="5">HTH cro/C1-type domain-containing protein</fullName>
    </recommendedName>
</protein>
<name>A0A1T3NXC6_9ACTN</name>
<feature type="repeat" description="WD" evidence="3">
    <location>
        <begin position="650"/>
        <end position="684"/>
    </location>
</feature>
<feature type="compositionally biased region" description="Basic and acidic residues" evidence="4">
    <location>
        <begin position="1"/>
        <end position="10"/>
    </location>
</feature>
<evidence type="ECO:0000313" key="7">
    <source>
        <dbReference type="Proteomes" id="UP000190037"/>
    </source>
</evidence>
<feature type="repeat" description="WD" evidence="3">
    <location>
        <begin position="868"/>
        <end position="909"/>
    </location>
</feature>
<dbReference type="PANTHER" id="PTHR22847">
    <property type="entry name" value="WD40 REPEAT PROTEIN"/>
    <property type="match status" value="1"/>
</dbReference>
<dbReference type="InterPro" id="IPR001680">
    <property type="entry name" value="WD40_rpt"/>
</dbReference>
<feature type="repeat" description="WD" evidence="3">
    <location>
        <begin position="1129"/>
        <end position="1162"/>
    </location>
</feature>
<dbReference type="PROSITE" id="PS50294">
    <property type="entry name" value="WD_REPEATS_REGION"/>
    <property type="match status" value="12"/>
</dbReference>
<dbReference type="EMBL" id="MWQN01000001">
    <property type="protein sequence ID" value="OPC81352.1"/>
    <property type="molecule type" value="Genomic_DNA"/>
</dbReference>
<feature type="region of interest" description="Disordered" evidence="4">
    <location>
        <begin position="1"/>
        <end position="24"/>
    </location>
</feature>
<dbReference type="SUPFAM" id="SSF50998">
    <property type="entry name" value="Quinoprotein alcohol dehydrogenase-like"/>
    <property type="match status" value="1"/>
</dbReference>
<dbReference type="SUPFAM" id="SSF50978">
    <property type="entry name" value="WD40 repeat-like"/>
    <property type="match status" value="1"/>
</dbReference>
<proteinExistence type="predicted"/>
<feature type="repeat" description="WD" evidence="3">
    <location>
        <begin position="688"/>
        <end position="729"/>
    </location>
</feature>
<reference evidence="6 7" key="1">
    <citation type="submission" date="2017-03" db="EMBL/GenBank/DDBJ databases">
        <title>Draft genome sequence of Streptomyces scabrisporus NF3, endophyte isolated from Amphipterygium adstringens.</title>
        <authorList>
            <person name="Vazquez M."/>
            <person name="Ceapa C.D."/>
            <person name="Rodriguez Luna D."/>
            <person name="Sanchez Esquivel S."/>
        </authorList>
    </citation>
    <scope>NUCLEOTIDE SEQUENCE [LARGE SCALE GENOMIC DNA]</scope>
    <source>
        <strain evidence="6 7">NF3</strain>
    </source>
</reference>
<feature type="repeat" description="WD" evidence="3">
    <location>
        <begin position="996"/>
        <end position="1029"/>
    </location>
</feature>
<keyword evidence="2" id="KW-0677">Repeat</keyword>
<feature type="repeat" description="WD" evidence="3">
    <location>
        <begin position="733"/>
        <end position="774"/>
    </location>
</feature>